<organism evidence="1 2">
    <name type="scientific">Dibothriocephalus latus</name>
    <name type="common">Fish tapeworm</name>
    <name type="synonym">Diphyllobothrium latum</name>
    <dbReference type="NCBI Taxonomy" id="60516"/>
    <lineage>
        <taxon>Eukaryota</taxon>
        <taxon>Metazoa</taxon>
        <taxon>Spiralia</taxon>
        <taxon>Lophotrochozoa</taxon>
        <taxon>Platyhelminthes</taxon>
        <taxon>Cestoda</taxon>
        <taxon>Eucestoda</taxon>
        <taxon>Diphyllobothriidea</taxon>
        <taxon>Diphyllobothriidae</taxon>
        <taxon>Dibothriocephalus</taxon>
    </lineage>
</organism>
<accession>A0A3P7NET5</accession>
<evidence type="ECO:0000313" key="1">
    <source>
        <dbReference type="EMBL" id="VDN41194.1"/>
    </source>
</evidence>
<dbReference type="OrthoDB" id="6257135at2759"/>
<reference evidence="1 2" key="1">
    <citation type="submission" date="2018-11" db="EMBL/GenBank/DDBJ databases">
        <authorList>
            <consortium name="Pathogen Informatics"/>
        </authorList>
    </citation>
    <scope>NUCLEOTIDE SEQUENCE [LARGE SCALE GENOMIC DNA]</scope>
</reference>
<proteinExistence type="predicted"/>
<dbReference type="AlphaFoldDB" id="A0A3P7NET5"/>
<sequence length="50" mass="5699">MAELQKVAVTRGGPPRSLHLMMMNLLEDNEVETRRVAATQLKGQFNFCCY</sequence>
<protein>
    <submittedName>
        <fullName evidence="1">Uncharacterized protein</fullName>
    </submittedName>
</protein>
<evidence type="ECO:0000313" key="2">
    <source>
        <dbReference type="Proteomes" id="UP000281553"/>
    </source>
</evidence>
<keyword evidence="2" id="KW-1185">Reference proteome</keyword>
<dbReference type="EMBL" id="UYRU01100713">
    <property type="protein sequence ID" value="VDN41194.1"/>
    <property type="molecule type" value="Genomic_DNA"/>
</dbReference>
<gene>
    <name evidence="1" type="ORF">DILT_LOCUS18473</name>
</gene>
<dbReference type="Proteomes" id="UP000281553">
    <property type="component" value="Unassembled WGS sequence"/>
</dbReference>
<name>A0A3P7NET5_DIBLA</name>